<accession>A0A8H4AD26</accession>
<organism evidence="1 2">
    <name type="scientific">Gigaspora margarita</name>
    <dbReference type="NCBI Taxonomy" id="4874"/>
    <lineage>
        <taxon>Eukaryota</taxon>
        <taxon>Fungi</taxon>
        <taxon>Fungi incertae sedis</taxon>
        <taxon>Mucoromycota</taxon>
        <taxon>Glomeromycotina</taxon>
        <taxon>Glomeromycetes</taxon>
        <taxon>Diversisporales</taxon>
        <taxon>Gigasporaceae</taxon>
        <taxon>Gigaspora</taxon>
    </lineage>
</organism>
<keyword evidence="2" id="KW-1185">Reference proteome</keyword>
<sequence>MLTQELYKYLKAHKNSVKKGLRLCFYNSYQSFTALDLYQYTLDSKHVWVPYACINENIKLFDVTFDPQNKTVSAKEFDASLDSKTNIIEIIYNGCKQISGFGIVYNIQSCSYKLDQFSMKLNN</sequence>
<name>A0A8H4AD26_GIGMA</name>
<gene>
    <name evidence="1" type="ORF">F8M41_023668</name>
</gene>
<proteinExistence type="predicted"/>
<protein>
    <submittedName>
        <fullName evidence="1">Uncharacterized protein</fullName>
    </submittedName>
</protein>
<evidence type="ECO:0000313" key="1">
    <source>
        <dbReference type="EMBL" id="KAF0480820.1"/>
    </source>
</evidence>
<evidence type="ECO:0000313" key="2">
    <source>
        <dbReference type="Proteomes" id="UP000439903"/>
    </source>
</evidence>
<dbReference type="AlphaFoldDB" id="A0A8H4AD26"/>
<reference evidence="1 2" key="1">
    <citation type="journal article" date="2019" name="Environ. Microbiol.">
        <title>At the nexus of three kingdoms: the genome of the mycorrhizal fungus Gigaspora margarita provides insights into plant, endobacterial and fungal interactions.</title>
        <authorList>
            <person name="Venice F."/>
            <person name="Ghignone S."/>
            <person name="Salvioli di Fossalunga A."/>
            <person name="Amselem J."/>
            <person name="Novero M."/>
            <person name="Xianan X."/>
            <person name="Sedzielewska Toro K."/>
            <person name="Morin E."/>
            <person name="Lipzen A."/>
            <person name="Grigoriev I.V."/>
            <person name="Henrissat B."/>
            <person name="Martin F.M."/>
            <person name="Bonfante P."/>
        </authorList>
    </citation>
    <scope>NUCLEOTIDE SEQUENCE [LARGE SCALE GENOMIC DNA]</scope>
    <source>
        <strain evidence="1 2">BEG34</strain>
    </source>
</reference>
<dbReference type="Proteomes" id="UP000439903">
    <property type="component" value="Unassembled WGS sequence"/>
</dbReference>
<dbReference type="OrthoDB" id="2452322at2759"/>
<dbReference type="EMBL" id="WTPW01000776">
    <property type="protein sequence ID" value="KAF0480820.1"/>
    <property type="molecule type" value="Genomic_DNA"/>
</dbReference>
<comment type="caution">
    <text evidence="1">The sequence shown here is derived from an EMBL/GenBank/DDBJ whole genome shotgun (WGS) entry which is preliminary data.</text>
</comment>